<organism evidence="2 3">
    <name type="scientific">Ohtaekwangia koreensis</name>
    <dbReference type="NCBI Taxonomy" id="688867"/>
    <lineage>
        <taxon>Bacteria</taxon>
        <taxon>Pseudomonadati</taxon>
        <taxon>Bacteroidota</taxon>
        <taxon>Cytophagia</taxon>
        <taxon>Cytophagales</taxon>
        <taxon>Fulvivirgaceae</taxon>
        <taxon>Ohtaekwangia</taxon>
    </lineage>
</organism>
<evidence type="ECO:0000313" key="3">
    <source>
        <dbReference type="Proteomes" id="UP000190961"/>
    </source>
</evidence>
<dbReference type="RefSeq" id="WP_079690217.1">
    <property type="nucleotide sequence ID" value="NZ_FUZU01000005.1"/>
</dbReference>
<dbReference type="InterPro" id="IPR029068">
    <property type="entry name" value="Glyas_Bleomycin-R_OHBP_Dase"/>
</dbReference>
<sequence>MEHKAISIRPFIGAKNFEVSRNFYRDFGFQESVLGPNMSYFKTDEIGFYLQDAYVKDWIDNSMIFVEVKDVTRYWKELLALDLPTKYESVRLVPIREYDWGRECFVHDPSGVLWHFGEFF</sequence>
<dbReference type="InterPro" id="IPR004360">
    <property type="entry name" value="Glyas_Fos-R_dOase_dom"/>
</dbReference>
<dbReference type="STRING" id="688867.SAMN05660236_5721"/>
<dbReference type="AlphaFoldDB" id="A0A1T5MKZ8"/>
<proteinExistence type="predicted"/>
<keyword evidence="3" id="KW-1185">Reference proteome</keyword>
<dbReference type="Gene3D" id="3.10.180.10">
    <property type="entry name" value="2,3-Dihydroxybiphenyl 1,2-Dioxygenase, domain 1"/>
    <property type="match status" value="1"/>
</dbReference>
<dbReference type="EMBL" id="FUZU01000005">
    <property type="protein sequence ID" value="SKC88891.1"/>
    <property type="molecule type" value="Genomic_DNA"/>
</dbReference>
<protein>
    <recommendedName>
        <fullName evidence="1">Glyoxalase/fosfomycin resistance/dioxygenase domain-containing protein</fullName>
    </recommendedName>
</protein>
<dbReference type="Proteomes" id="UP000190961">
    <property type="component" value="Unassembled WGS sequence"/>
</dbReference>
<dbReference type="OrthoDB" id="674527at2"/>
<gene>
    <name evidence="2" type="ORF">SAMN05660236_5721</name>
</gene>
<name>A0A1T5MKZ8_9BACT</name>
<evidence type="ECO:0000259" key="1">
    <source>
        <dbReference type="Pfam" id="PF00903"/>
    </source>
</evidence>
<feature type="domain" description="Glyoxalase/fosfomycin resistance/dioxygenase" evidence="1">
    <location>
        <begin position="13"/>
        <end position="116"/>
    </location>
</feature>
<evidence type="ECO:0000313" key="2">
    <source>
        <dbReference type="EMBL" id="SKC88891.1"/>
    </source>
</evidence>
<accession>A0A1T5MKZ8</accession>
<dbReference type="Pfam" id="PF00903">
    <property type="entry name" value="Glyoxalase"/>
    <property type="match status" value="1"/>
</dbReference>
<dbReference type="SUPFAM" id="SSF54593">
    <property type="entry name" value="Glyoxalase/Bleomycin resistance protein/Dihydroxybiphenyl dioxygenase"/>
    <property type="match status" value="1"/>
</dbReference>
<reference evidence="2 3" key="1">
    <citation type="submission" date="2017-02" db="EMBL/GenBank/DDBJ databases">
        <authorList>
            <person name="Peterson S.W."/>
        </authorList>
    </citation>
    <scope>NUCLEOTIDE SEQUENCE [LARGE SCALE GENOMIC DNA]</scope>
    <source>
        <strain evidence="2 3">DSM 25262</strain>
    </source>
</reference>